<keyword evidence="6 11" id="KW-0862">Zinc</keyword>
<accession>A0A7K9TFW3</accession>
<keyword evidence="4 11" id="KW-0479">Metal-binding</keyword>
<keyword evidence="9 11" id="KW-1015">Disulfide bond</keyword>
<evidence type="ECO:0000256" key="2">
    <source>
        <dbReference type="ARBA" id="ARBA00004167"/>
    </source>
</evidence>
<dbReference type="OrthoDB" id="5951731at2759"/>
<dbReference type="Gene3D" id="3.40.390.10">
    <property type="entry name" value="Collagenase (Catalytic Domain)"/>
    <property type="match status" value="1"/>
</dbReference>
<sequence length="361" mass="38805">DFEGTTIGLAFLKSICSDPYSAGIIQDHTRNEIAVAATMAHEMGHNLGMSHDTKDCTCGAPVCIMTDTVSSVIPDKFSSCSLQSFEAYMMSDMPKCLTNIPDRSNIIAPATCGNGFVEKGEECDCGTPEECTSDCCDPETCRLTEGSLCAYGECCENCQYRKAGAVCRAAKDDCDLAEMCTGLSAECPADRFRVNGYPCSYGEGYCYMGICPTRENQCKAAFGPQATEAAASCYQMNQKGVYYGYCRKEQGSHVPCHKKDIMCGKLFCTGGKEMPRDGSLVTFESCKASFPRNGVEDPGMILDGTKCGNGMVCSHGECVYAEDVFRSSNCSAKCTGHAVCDHELQCQCEEGWAPPSCDSSS</sequence>
<dbReference type="PROSITE" id="PS00427">
    <property type="entry name" value="DISINTEGRIN_1"/>
    <property type="match status" value="1"/>
</dbReference>
<evidence type="ECO:0000313" key="14">
    <source>
        <dbReference type="EMBL" id="NXI47372.1"/>
    </source>
</evidence>
<dbReference type="Pfam" id="PF08516">
    <property type="entry name" value="ADAM_CR"/>
    <property type="match status" value="1"/>
</dbReference>
<feature type="non-terminal residue" evidence="14">
    <location>
        <position position="1"/>
    </location>
</feature>
<dbReference type="InterPro" id="IPR034027">
    <property type="entry name" value="Reprolysin_adamalysin"/>
</dbReference>
<dbReference type="InterPro" id="IPR006586">
    <property type="entry name" value="ADAM_Cys-rich"/>
</dbReference>
<dbReference type="PROSITE" id="PS01186">
    <property type="entry name" value="EGF_2"/>
    <property type="match status" value="1"/>
</dbReference>
<feature type="disulfide bond" evidence="11">
    <location>
        <begin position="56"/>
        <end position="80"/>
    </location>
</feature>
<evidence type="ECO:0000256" key="7">
    <source>
        <dbReference type="ARBA" id="ARBA00022989"/>
    </source>
</evidence>
<evidence type="ECO:0000313" key="15">
    <source>
        <dbReference type="Proteomes" id="UP000566440"/>
    </source>
</evidence>
<evidence type="ECO:0000256" key="11">
    <source>
        <dbReference type="PROSITE-ProRule" id="PRU00276"/>
    </source>
</evidence>
<evidence type="ECO:0000256" key="1">
    <source>
        <dbReference type="ARBA" id="ARBA00001947"/>
    </source>
</evidence>
<dbReference type="Gene3D" id="4.10.70.10">
    <property type="entry name" value="Disintegrin domain"/>
    <property type="match status" value="1"/>
</dbReference>
<dbReference type="PROSITE" id="PS50215">
    <property type="entry name" value="ADAM_MEPRO"/>
    <property type="match status" value="1"/>
</dbReference>
<dbReference type="Pfam" id="PF01421">
    <property type="entry name" value="Reprolysin"/>
    <property type="match status" value="1"/>
</dbReference>
<feature type="disulfide bond" evidence="10">
    <location>
        <begin position="167"/>
        <end position="187"/>
    </location>
</feature>
<proteinExistence type="predicted"/>
<feature type="binding site" evidence="11">
    <location>
        <position position="45"/>
    </location>
    <ligand>
        <name>Zn(2+)</name>
        <dbReference type="ChEBI" id="CHEBI:29105"/>
        <note>catalytic</note>
    </ligand>
</feature>
<feature type="domain" description="Peptidase M12B" evidence="13">
    <location>
        <begin position="1"/>
        <end position="101"/>
    </location>
</feature>
<evidence type="ECO:0000256" key="8">
    <source>
        <dbReference type="ARBA" id="ARBA00023136"/>
    </source>
</evidence>
<keyword evidence="15" id="KW-1185">Reference proteome</keyword>
<organism evidence="14 15">
    <name type="scientific">Galbula dea</name>
    <dbReference type="NCBI Taxonomy" id="1109041"/>
    <lineage>
        <taxon>Eukaryota</taxon>
        <taxon>Metazoa</taxon>
        <taxon>Chordata</taxon>
        <taxon>Craniata</taxon>
        <taxon>Vertebrata</taxon>
        <taxon>Euteleostomi</taxon>
        <taxon>Archelosauria</taxon>
        <taxon>Archosauria</taxon>
        <taxon>Dinosauria</taxon>
        <taxon>Saurischia</taxon>
        <taxon>Theropoda</taxon>
        <taxon>Coelurosauria</taxon>
        <taxon>Aves</taxon>
        <taxon>Neognathae</taxon>
        <taxon>Neoaves</taxon>
        <taxon>Telluraves</taxon>
        <taxon>Coraciimorphae</taxon>
        <taxon>Piciformes</taxon>
        <taxon>Galbulidae</taxon>
        <taxon>Galbula</taxon>
    </lineage>
</organism>
<dbReference type="SUPFAM" id="SSF57552">
    <property type="entry name" value="Blood coagulation inhibitor (disintegrin)"/>
    <property type="match status" value="1"/>
</dbReference>
<dbReference type="GO" id="GO:0005886">
    <property type="term" value="C:plasma membrane"/>
    <property type="evidence" value="ECO:0007669"/>
    <property type="project" value="TreeGrafter"/>
</dbReference>
<feature type="active site" evidence="11">
    <location>
        <position position="42"/>
    </location>
</feature>
<evidence type="ECO:0000256" key="9">
    <source>
        <dbReference type="ARBA" id="ARBA00023157"/>
    </source>
</evidence>
<evidence type="ECO:0000256" key="4">
    <source>
        <dbReference type="ARBA" id="ARBA00022723"/>
    </source>
</evidence>
<evidence type="ECO:0000256" key="10">
    <source>
        <dbReference type="PROSITE-ProRule" id="PRU00068"/>
    </source>
</evidence>
<evidence type="ECO:0000256" key="5">
    <source>
        <dbReference type="ARBA" id="ARBA00022801"/>
    </source>
</evidence>
<comment type="caution">
    <text evidence="14">The sequence shown here is derived from an EMBL/GenBank/DDBJ whole genome shotgun (WGS) entry which is preliminary data.</text>
</comment>
<comment type="subcellular location">
    <subcellularLocation>
        <location evidence="2">Membrane</location>
        <topology evidence="2">Single-pass membrane protein</topology>
    </subcellularLocation>
</comment>
<dbReference type="SMART" id="SM00608">
    <property type="entry name" value="ACR"/>
    <property type="match status" value="1"/>
</dbReference>
<evidence type="ECO:0000259" key="12">
    <source>
        <dbReference type="PROSITE" id="PS50214"/>
    </source>
</evidence>
<dbReference type="InterPro" id="IPR001590">
    <property type="entry name" value="Peptidase_M12B"/>
</dbReference>
<dbReference type="FunFam" id="4.10.70.10:FF:000001">
    <property type="entry name" value="Disintegrin and metalloproteinase domain-containing protein 22"/>
    <property type="match status" value="1"/>
</dbReference>
<comment type="cofactor">
    <cofactor evidence="1">
        <name>Zn(2+)</name>
        <dbReference type="ChEBI" id="CHEBI:29105"/>
    </cofactor>
</comment>
<feature type="binding site" evidence="11">
    <location>
        <position position="41"/>
    </location>
    <ligand>
        <name>Zn(2+)</name>
        <dbReference type="ChEBI" id="CHEBI:29105"/>
        <note>catalytic</note>
    </ligand>
</feature>
<evidence type="ECO:0000259" key="13">
    <source>
        <dbReference type="PROSITE" id="PS50215"/>
    </source>
</evidence>
<dbReference type="InterPro" id="IPR018358">
    <property type="entry name" value="Disintegrin_CS"/>
</dbReference>
<evidence type="ECO:0000256" key="3">
    <source>
        <dbReference type="ARBA" id="ARBA00022692"/>
    </source>
</evidence>
<feature type="disulfide bond" evidence="11">
    <location>
        <begin position="16"/>
        <end position="96"/>
    </location>
</feature>
<feature type="non-terminal residue" evidence="14">
    <location>
        <position position="361"/>
    </location>
</feature>
<dbReference type="Pfam" id="PF00200">
    <property type="entry name" value="Disintegrin"/>
    <property type="match status" value="1"/>
</dbReference>
<dbReference type="CDD" id="cd04269">
    <property type="entry name" value="ZnMc_adamalysin_II_like"/>
    <property type="match status" value="1"/>
</dbReference>
<keyword evidence="3" id="KW-0812">Transmembrane</keyword>
<dbReference type="Gene3D" id="3.40.1620.60">
    <property type="match status" value="1"/>
</dbReference>
<evidence type="ECO:0000256" key="6">
    <source>
        <dbReference type="ARBA" id="ARBA00022833"/>
    </source>
</evidence>
<name>A0A7K9TFW3_9PICI</name>
<dbReference type="SMART" id="SM00050">
    <property type="entry name" value="DISIN"/>
    <property type="match status" value="1"/>
</dbReference>
<feature type="disulfide bond" evidence="11">
    <location>
        <begin position="58"/>
        <end position="63"/>
    </location>
</feature>
<reference evidence="14 15" key="1">
    <citation type="submission" date="2019-09" db="EMBL/GenBank/DDBJ databases">
        <title>Bird 10,000 Genomes (B10K) Project - Family phase.</title>
        <authorList>
            <person name="Zhang G."/>
        </authorList>
    </citation>
    <scope>NUCLEOTIDE SEQUENCE [LARGE SCALE GENOMIC DNA]</scope>
    <source>
        <strain evidence="14">B10K-DU-001-62</strain>
        <tissue evidence="14">Muscle</tissue>
    </source>
</reference>
<keyword evidence="5" id="KW-0378">Hydrolase</keyword>
<dbReference type="GO" id="GO:0006508">
    <property type="term" value="P:proteolysis"/>
    <property type="evidence" value="ECO:0007669"/>
    <property type="project" value="InterPro"/>
</dbReference>
<dbReference type="InterPro" id="IPR036436">
    <property type="entry name" value="Disintegrin_dom_sf"/>
</dbReference>
<dbReference type="InterPro" id="IPR001762">
    <property type="entry name" value="Disintegrin_dom"/>
</dbReference>
<dbReference type="PANTHER" id="PTHR11905:SF32">
    <property type="entry name" value="DISINTEGRIN AND METALLOPROTEINASE DOMAIN-CONTAINING PROTEIN 28"/>
    <property type="match status" value="1"/>
</dbReference>
<dbReference type="InterPro" id="IPR024079">
    <property type="entry name" value="MetalloPept_cat_dom_sf"/>
</dbReference>
<dbReference type="EMBL" id="VWZX01010545">
    <property type="protein sequence ID" value="NXI47372.1"/>
    <property type="molecule type" value="Genomic_DNA"/>
</dbReference>
<dbReference type="PRINTS" id="PR00289">
    <property type="entry name" value="DISINTEGRIN"/>
</dbReference>
<feature type="domain" description="Disintegrin" evidence="12">
    <location>
        <begin position="109"/>
        <end position="195"/>
    </location>
</feature>
<dbReference type="GO" id="GO:0004222">
    <property type="term" value="F:metalloendopeptidase activity"/>
    <property type="evidence" value="ECO:0007669"/>
    <property type="project" value="InterPro"/>
</dbReference>
<gene>
    <name evidence="14" type="primary">Adam28</name>
    <name evidence="14" type="ORF">GALDEA_R15008</name>
</gene>
<dbReference type="InterPro" id="IPR000742">
    <property type="entry name" value="EGF"/>
</dbReference>
<dbReference type="PANTHER" id="PTHR11905">
    <property type="entry name" value="ADAM A DISINTEGRIN AND METALLOPROTEASE DOMAIN"/>
    <property type="match status" value="1"/>
</dbReference>
<dbReference type="AlphaFoldDB" id="A0A7K9TFW3"/>
<dbReference type="SUPFAM" id="SSF55486">
    <property type="entry name" value="Metalloproteases ('zincins'), catalytic domain"/>
    <property type="match status" value="1"/>
</dbReference>
<dbReference type="Proteomes" id="UP000566440">
    <property type="component" value="Unassembled WGS sequence"/>
</dbReference>
<feature type="binding site" evidence="11">
    <location>
        <position position="51"/>
    </location>
    <ligand>
        <name>Zn(2+)</name>
        <dbReference type="ChEBI" id="CHEBI:29105"/>
        <note>catalytic</note>
    </ligand>
</feature>
<protein>
    <submittedName>
        <fullName evidence="14">ADA28 protein</fullName>
    </submittedName>
</protein>
<dbReference type="PROSITE" id="PS50214">
    <property type="entry name" value="DISINTEGRIN_2"/>
    <property type="match status" value="1"/>
</dbReference>
<dbReference type="GO" id="GO:0046872">
    <property type="term" value="F:metal ion binding"/>
    <property type="evidence" value="ECO:0007669"/>
    <property type="project" value="UniProtKB-KW"/>
</dbReference>
<keyword evidence="8" id="KW-0472">Membrane</keyword>
<keyword evidence="7" id="KW-1133">Transmembrane helix</keyword>